<dbReference type="Proteomes" id="UP000268093">
    <property type="component" value="Unassembled WGS sequence"/>
</dbReference>
<feature type="region of interest" description="Disordered" evidence="1">
    <location>
        <begin position="177"/>
        <end position="235"/>
    </location>
</feature>
<organism evidence="2 3">
    <name type="scientific">Jimgerdemannia flammicorona</name>
    <dbReference type="NCBI Taxonomy" id="994334"/>
    <lineage>
        <taxon>Eukaryota</taxon>
        <taxon>Fungi</taxon>
        <taxon>Fungi incertae sedis</taxon>
        <taxon>Mucoromycota</taxon>
        <taxon>Mucoromycotina</taxon>
        <taxon>Endogonomycetes</taxon>
        <taxon>Endogonales</taxon>
        <taxon>Endogonaceae</taxon>
        <taxon>Jimgerdemannia</taxon>
    </lineage>
</organism>
<evidence type="ECO:0000313" key="3">
    <source>
        <dbReference type="Proteomes" id="UP000268093"/>
    </source>
</evidence>
<feature type="region of interest" description="Disordered" evidence="1">
    <location>
        <begin position="98"/>
        <end position="127"/>
    </location>
</feature>
<accession>A0A433DH99</accession>
<feature type="compositionally biased region" description="Low complexity" evidence="1">
    <location>
        <begin position="98"/>
        <end position="120"/>
    </location>
</feature>
<dbReference type="AlphaFoldDB" id="A0A433DH99"/>
<gene>
    <name evidence="2" type="ORF">BC936DRAFT_140135</name>
</gene>
<proteinExistence type="predicted"/>
<protein>
    <submittedName>
        <fullName evidence="2">Uncharacterized protein</fullName>
    </submittedName>
</protein>
<feature type="compositionally biased region" description="Basic residues" evidence="1">
    <location>
        <begin position="204"/>
        <end position="213"/>
    </location>
</feature>
<dbReference type="EMBL" id="RBNI01001648">
    <property type="protein sequence ID" value="RUP50165.1"/>
    <property type="molecule type" value="Genomic_DNA"/>
</dbReference>
<keyword evidence="3" id="KW-1185">Reference proteome</keyword>
<feature type="compositionally biased region" description="Basic residues" evidence="1">
    <location>
        <begin position="224"/>
        <end position="235"/>
    </location>
</feature>
<evidence type="ECO:0000256" key="1">
    <source>
        <dbReference type="SAM" id="MobiDB-lite"/>
    </source>
</evidence>
<feature type="compositionally biased region" description="Low complexity" evidence="1">
    <location>
        <begin position="19"/>
        <end position="38"/>
    </location>
</feature>
<sequence length="235" mass="25511">MEPQTPTGADEDQPRFLILLSSPPATAPGLPLSPPGSSQNSFSNAPPKSDEDSNRMSVDESGVLSGLGFPRGLGFADEAPPLASVFIVTQVAGYVPHHTSSETHSTATPTATHHGPARPTDGARATATRTVRDLTEANTSITQSQEWTKCISHTNHSPLLTQLSTLDCITLRTTHTGHNTELSPTDSHHPHSPFRPGERSRLLQSKRYHHRTSQHVPTLNSQPPHHRCAHRRPDR</sequence>
<feature type="compositionally biased region" description="Basic and acidic residues" evidence="1">
    <location>
        <begin position="48"/>
        <end position="58"/>
    </location>
</feature>
<reference evidence="2 3" key="1">
    <citation type="journal article" date="2018" name="New Phytol.">
        <title>Phylogenomics of Endogonaceae and evolution of mycorrhizas within Mucoromycota.</title>
        <authorList>
            <person name="Chang Y."/>
            <person name="Desiro A."/>
            <person name="Na H."/>
            <person name="Sandor L."/>
            <person name="Lipzen A."/>
            <person name="Clum A."/>
            <person name="Barry K."/>
            <person name="Grigoriev I.V."/>
            <person name="Martin F.M."/>
            <person name="Stajich J.E."/>
            <person name="Smith M.E."/>
            <person name="Bonito G."/>
            <person name="Spatafora J.W."/>
        </authorList>
    </citation>
    <scope>NUCLEOTIDE SEQUENCE [LARGE SCALE GENOMIC DNA]</scope>
    <source>
        <strain evidence="2 3">GMNB39</strain>
    </source>
</reference>
<name>A0A433DH99_9FUNG</name>
<evidence type="ECO:0000313" key="2">
    <source>
        <dbReference type="EMBL" id="RUP50165.1"/>
    </source>
</evidence>
<feature type="compositionally biased region" description="Polar residues" evidence="1">
    <location>
        <begin position="214"/>
        <end position="223"/>
    </location>
</feature>
<feature type="region of interest" description="Disordered" evidence="1">
    <location>
        <begin position="1"/>
        <end position="59"/>
    </location>
</feature>
<comment type="caution">
    <text evidence="2">The sequence shown here is derived from an EMBL/GenBank/DDBJ whole genome shotgun (WGS) entry which is preliminary data.</text>
</comment>